<proteinExistence type="predicted"/>
<feature type="compositionally biased region" description="Basic and acidic residues" evidence="1">
    <location>
        <begin position="21"/>
        <end position="38"/>
    </location>
</feature>
<organism evidence="2">
    <name type="scientific">Arundo donax</name>
    <name type="common">Giant reed</name>
    <name type="synonym">Donax arundinaceus</name>
    <dbReference type="NCBI Taxonomy" id="35708"/>
    <lineage>
        <taxon>Eukaryota</taxon>
        <taxon>Viridiplantae</taxon>
        <taxon>Streptophyta</taxon>
        <taxon>Embryophyta</taxon>
        <taxon>Tracheophyta</taxon>
        <taxon>Spermatophyta</taxon>
        <taxon>Magnoliopsida</taxon>
        <taxon>Liliopsida</taxon>
        <taxon>Poales</taxon>
        <taxon>Poaceae</taxon>
        <taxon>PACMAD clade</taxon>
        <taxon>Arundinoideae</taxon>
        <taxon>Arundineae</taxon>
        <taxon>Arundo</taxon>
    </lineage>
</organism>
<evidence type="ECO:0000256" key="1">
    <source>
        <dbReference type="SAM" id="MobiDB-lite"/>
    </source>
</evidence>
<name>A0A0A9GZ34_ARUDO</name>
<sequence>MWMTWRPWPTATRILRGQGGHHREGILRGRRGQHDRGKGSTTRYALEKAALGASRQPRQEWKRGVLEQPPSQVEEAAPDQRRG</sequence>
<accession>A0A0A9GZ34</accession>
<reference evidence="2" key="1">
    <citation type="submission" date="2014-09" db="EMBL/GenBank/DDBJ databases">
        <authorList>
            <person name="Magalhaes I.L.F."/>
            <person name="Oliveira U."/>
            <person name="Santos F.R."/>
            <person name="Vidigal T.H.D.A."/>
            <person name="Brescovit A.D."/>
            <person name="Santos A.J."/>
        </authorList>
    </citation>
    <scope>NUCLEOTIDE SEQUENCE</scope>
    <source>
        <tissue evidence="2">Shoot tissue taken approximately 20 cm above the soil surface</tissue>
    </source>
</reference>
<dbReference type="EMBL" id="GBRH01168114">
    <property type="protein sequence ID" value="JAE29782.1"/>
    <property type="molecule type" value="Transcribed_RNA"/>
</dbReference>
<dbReference type="AlphaFoldDB" id="A0A0A9GZ34"/>
<evidence type="ECO:0000313" key="2">
    <source>
        <dbReference type="EMBL" id="JAE29782.1"/>
    </source>
</evidence>
<feature type="region of interest" description="Disordered" evidence="1">
    <location>
        <begin position="15"/>
        <end position="83"/>
    </location>
</feature>
<protein>
    <submittedName>
        <fullName evidence="2">Uncharacterized protein</fullName>
    </submittedName>
</protein>
<reference evidence="2" key="2">
    <citation type="journal article" date="2015" name="Data Brief">
        <title>Shoot transcriptome of the giant reed, Arundo donax.</title>
        <authorList>
            <person name="Barrero R.A."/>
            <person name="Guerrero F.D."/>
            <person name="Moolhuijzen P."/>
            <person name="Goolsby J.A."/>
            <person name="Tidwell J."/>
            <person name="Bellgard S.E."/>
            <person name="Bellgard M.I."/>
        </authorList>
    </citation>
    <scope>NUCLEOTIDE SEQUENCE</scope>
    <source>
        <tissue evidence="2">Shoot tissue taken approximately 20 cm above the soil surface</tissue>
    </source>
</reference>